<keyword evidence="3" id="KW-1185">Reference proteome</keyword>
<feature type="compositionally biased region" description="Polar residues" evidence="1">
    <location>
        <begin position="1"/>
        <end position="12"/>
    </location>
</feature>
<dbReference type="OrthoDB" id="10027144at2759"/>
<feature type="compositionally biased region" description="Basic and acidic residues" evidence="1">
    <location>
        <begin position="72"/>
        <end position="93"/>
    </location>
</feature>
<evidence type="ECO:0000313" key="2">
    <source>
        <dbReference type="EMBL" id="GFS67319.1"/>
    </source>
</evidence>
<accession>A0A8X6J0U3</accession>
<dbReference type="EMBL" id="BMAW01000086">
    <property type="protein sequence ID" value="GFS67319.1"/>
    <property type="molecule type" value="Genomic_DNA"/>
</dbReference>
<feature type="region of interest" description="Disordered" evidence="1">
    <location>
        <begin position="61"/>
        <end position="93"/>
    </location>
</feature>
<feature type="compositionally biased region" description="Basic and acidic residues" evidence="1">
    <location>
        <begin position="14"/>
        <end position="25"/>
    </location>
</feature>
<evidence type="ECO:0000313" key="3">
    <source>
        <dbReference type="Proteomes" id="UP000887013"/>
    </source>
</evidence>
<reference evidence="2" key="1">
    <citation type="submission" date="2020-08" db="EMBL/GenBank/DDBJ databases">
        <title>Multicomponent nature underlies the extraordinary mechanical properties of spider dragline silk.</title>
        <authorList>
            <person name="Kono N."/>
            <person name="Nakamura H."/>
            <person name="Mori M."/>
            <person name="Yoshida Y."/>
            <person name="Ohtoshi R."/>
            <person name="Malay A.D."/>
            <person name="Moran D.A.P."/>
            <person name="Tomita M."/>
            <person name="Numata K."/>
            <person name="Arakawa K."/>
        </authorList>
    </citation>
    <scope>NUCLEOTIDE SEQUENCE</scope>
</reference>
<feature type="region of interest" description="Disordered" evidence="1">
    <location>
        <begin position="1"/>
        <end position="27"/>
    </location>
</feature>
<organism evidence="2 3">
    <name type="scientific">Nephila pilipes</name>
    <name type="common">Giant wood spider</name>
    <name type="synonym">Nephila maculata</name>
    <dbReference type="NCBI Taxonomy" id="299642"/>
    <lineage>
        <taxon>Eukaryota</taxon>
        <taxon>Metazoa</taxon>
        <taxon>Ecdysozoa</taxon>
        <taxon>Arthropoda</taxon>
        <taxon>Chelicerata</taxon>
        <taxon>Arachnida</taxon>
        <taxon>Araneae</taxon>
        <taxon>Araneomorphae</taxon>
        <taxon>Entelegynae</taxon>
        <taxon>Araneoidea</taxon>
        <taxon>Nephilidae</taxon>
        <taxon>Nephila</taxon>
    </lineage>
</organism>
<gene>
    <name evidence="2" type="ORF">NPIL_608601</name>
</gene>
<proteinExistence type="predicted"/>
<name>A0A8X6J0U3_NEPPI</name>
<dbReference type="AlphaFoldDB" id="A0A8X6J0U3"/>
<sequence>MQNVRRQLNVTTKLPERGKPEDADKVTMNGDAYADDLQDVVWRTSRIYCVVRRAEFCGRRSRPTSATCKTPVEVDKSDRQLPDGHETEETKKEKDRLILFSDALL</sequence>
<protein>
    <submittedName>
        <fullName evidence="2">Uncharacterized protein</fullName>
    </submittedName>
</protein>
<comment type="caution">
    <text evidence="2">The sequence shown here is derived from an EMBL/GenBank/DDBJ whole genome shotgun (WGS) entry which is preliminary data.</text>
</comment>
<dbReference type="Proteomes" id="UP000887013">
    <property type="component" value="Unassembled WGS sequence"/>
</dbReference>
<evidence type="ECO:0000256" key="1">
    <source>
        <dbReference type="SAM" id="MobiDB-lite"/>
    </source>
</evidence>